<accession>A0A2M7RJX4</accession>
<sequence length="202" mass="22199">QYNIMKPETKPKEILAQSNHLTIVRREHGYAGINGIGIDTMGKLTLVKDMNMLQIASDTRVIENHPVENAFSAPVKVFFDPSLSCPLNCSFCLAGVATSKEQKQSLPSLSQEKTRKINDQLIQMGVLQVKLGGGEPFVNPYFWESLDQLGSAGIALSTSTSGFSLNNPRLLPNDKIESLIRNRGKVSISIDGDPDYHDNIRG</sequence>
<dbReference type="CDD" id="cd01335">
    <property type="entry name" value="Radical_SAM"/>
    <property type="match status" value="1"/>
</dbReference>
<dbReference type="InterPro" id="IPR050377">
    <property type="entry name" value="Radical_SAM_PqqE_MftC-like"/>
</dbReference>
<keyword evidence="3" id="KW-0408">Iron</keyword>
<dbReference type="AlphaFoldDB" id="A0A2M7RJX4"/>
<evidence type="ECO:0000256" key="4">
    <source>
        <dbReference type="ARBA" id="ARBA00023014"/>
    </source>
</evidence>
<dbReference type="GO" id="GO:0003824">
    <property type="term" value="F:catalytic activity"/>
    <property type="evidence" value="ECO:0007669"/>
    <property type="project" value="InterPro"/>
</dbReference>
<evidence type="ECO:0000256" key="1">
    <source>
        <dbReference type="ARBA" id="ARBA00022691"/>
    </source>
</evidence>
<protein>
    <recommendedName>
        <fullName evidence="5">Radical SAM core domain-containing protein</fullName>
    </recommendedName>
</protein>
<dbReference type="SFLD" id="SFLDG01067">
    <property type="entry name" value="SPASM/twitch_domain_containing"/>
    <property type="match status" value="1"/>
</dbReference>
<dbReference type="Gene3D" id="3.20.20.70">
    <property type="entry name" value="Aldolase class I"/>
    <property type="match status" value="1"/>
</dbReference>
<organism evidence="6 7">
    <name type="scientific">Candidatus Kerfeldbacteria bacterium CG_4_10_14_0_8_um_filter_42_10</name>
    <dbReference type="NCBI Taxonomy" id="2014248"/>
    <lineage>
        <taxon>Bacteria</taxon>
        <taxon>Candidatus Kerfeldiibacteriota</taxon>
    </lineage>
</organism>
<evidence type="ECO:0000259" key="5">
    <source>
        <dbReference type="Pfam" id="PF04055"/>
    </source>
</evidence>
<feature type="non-terminal residue" evidence="6">
    <location>
        <position position="1"/>
    </location>
</feature>
<evidence type="ECO:0000313" key="7">
    <source>
        <dbReference type="Proteomes" id="UP000230779"/>
    </source>
</evidence>
<evidence type="ECO:0000313" key="6">
    <source>
        <dbReference type="EMBL" id="PIY97048.1"/>
    </source>
</evidence>
<evidence type="ECO:0000256" key="2">
    <source>
        <dbReference type="ARBA" id="ARBA00022723"/>
    </source>
</evidence>
<evidence type="ECO:0000256" key="3">
    <source>
        <dbReference type="ARBA" id="ARBA00023004"/>
    </source>
</evidence>
<dbReference type="EMBL" id="PFMD01000019">
    <property type="protein sequence ID" value="PIY97048.1"/>
    <property type="molecule type" value="Genomic_DNA"/>
</dbReference>
<feature type="non-terminal residue" evidence="6">
    <location>
        <position position="202"/>
    </location>
</feature>
<dbReference type="Proteomes" id="UP000230779">
    <property type="component" value="Unassembled WGS sequence"/>
</dbReference>
<reference evidence="6 7" key="1">
    <citation type="submission" date="2017-09" db="EMBL/GenBank/DDBJ databases">
        <title>Depth-based differentiation of microbial function through sediment-hosted aquifers and enrichment of novel symbionts in the deep terrestrial subsurface.</title>
        <authorList>
            <person name="Probst A.J."/>
            <person name="Ladd B."/>
            <person name="Jarett J.K."/>
            <person name="Geller-Mcgrath D.E."/>
            <person name="Sieber C.M."/>
            <person name="Emerson J.B."/>
            <person name="Anantharaman K."/>
            <person name="Thomas B.C."/>
            <person name="Malmstrom R."/>
            <person name="Stieglmeier M."/>
            <person name="Klingl A."/>
            <person name="Woyke T."/>
            <person name="Ryan C.M."/>
            <person name="Banfield J.F."/>
        </authorList>
    </citation>
    <scope>NUCLEOTIDE SEQUENCE [LARGE SCALE GENOMIC DNA]</scope>
    <source>
        <strain evidence="6">CG_4_10_14_0_8_um_filter_42_10</strain>
    </source>
</reference>
<feature type="domain" description="Radical SAM core" evidence="5">
    <location>
        <begin position="84"/>
        <end position="200"/>
    </location>
</feature>
<dbReference type="GO" id="GO:0046872">
    <property type="term" value="F:metal ion binding"/>
    <property type="evidence" value="ECO:0007669"/>
    <property type="project" value="UniProtKB-KW"/>
</dbReference>
<dbReference type="InterPro" id="IPR007197">
    <property type="entry name" value="rSAM"/>
</dbReference>
<keyword evidence="2" id="KW-0479">Metal-binding</keyword>
<dbReference type="PANTHER" id="PTHR11228:SF7">
    <property type="entry name" value="PQQA PEPTIDE CYCLASE"/>
    <property type="match status" value="1"/>
</dbReference>
<dbReference type="Pfam" id="PF04055">
    <property type="entry name" value="Radical_SAM"/>
    <property type="match status" value="1"/>
</dbReference>
<dbReference type="InterPro" id="IPR058240">
    <property type="entry name" value="rSAM_sf"/>
</dbReference>
<dbReference type="SUPFAM" id="SSF102114">
    <property type="entry name" value="Radical SAM enzymes"/>
    <property type="match status" value="1"/>
</dbReference>
<dbReference type="SFLD" id="SFLDS00029">
    <property type="entry name" value="Radical_SAM"/>
    <property type="match status" value="1"/>
</dbReference>
<dbReference type="GO" id="GO:0051536">
    <property type="term" value="F:iron-sulfur cluster binding"/>
    <property type="evidence" value="ECO:0007669"/>
    <property type="project" value="UniProtKB-KW"/>
</dbReference>
<name>A0A2M7RJX4_9BACT</name>
<gene>
    <name evidence="6" type="ORF">COY66_01570</name>
</gene>
<dbReference type="InterPro" id="IPR013785">
    <property type="entry name" value="Aldolase_TIM"/>
</dbReference>
<proteinExistence type="predicted"/>
<keyword evidence="1" id="KW-0949">S-adenosyl-L-methionine</keyword>
<dbReference type="PANTHER" id="PTHR11228">
    <property type="entry name" value="RADICAL SAM DOMAIN PROTEIN"/>
    <property type="match status" value="1"/>
</dbReference>
<keyword evidence="4" id="KW-0411">Iron-sulfur</keyword>
<comment type="caution">
    <text evidence="6">The sequence shown here is derived from an EMBL/GenBank/DDBJ whole genome shotgun (WGS) entry which is preliminary data.</text>
</comment>